<keyword evidence="3" id="KW-1003">Cell membrane</keyword>
<proteinExistence type="inferred from homology"/>
<feature type="transmembrane region" description="Helical" evidence="7">
    <location>
        <begin position="334"/>
        <end position="352"/>
    </location>
</feature>
<feature type="transmembrane region" description="Helical" evidence="7">
    <location>
        <begin position="125"/>
        <end position="145"/>
    </location>
</feature>
<feature type="transmembrane region" description="Helical" evidence="7">
    <location>
        <begin position="391"/>
        <end position="413"/>
    </location>
</feature>
<evidence type="ECO:0000256" key="3">
    <source>
        <dbReference type="ARBA" id="ARBA00022475"/>
    </source>
</evidence>
<evidence type="ECO:0000256" key="7">
    <source>
        <dbReference type="SAM" id="Phobius"/>
    </source>
</evidence>
<evidence type="ECO:0000256" key="2">
    <source>
        <dbReference type="ARBA" id="ARBA00007430"/>
    </source>
</evidence>
<evidence type="ECO:0000256" key="4">
    <source>
        <dbReference type="ARBA" id="ARBA00022692"/>
    </source>
</evidence>
<dbReference type="PANTHER" id="PTHR30250">
    <property type="entry name" value="PST FAMILY PREDICTED COLANIC ACID TRANSPORTER"/>
    <property type="match status" value="1"/>
</dbReference>
<dbReference type="PANTHER" id="PTHR30250:SF10">
    <property type="entry name" value="LIPOPOLYSACCHARIDE BIOSYNTHESIS PROTEIN WZXC"/>
    <property type="match status" value="1"/>
</dbReference>
<feature type="transmembrane region" description="Helical" evidence="7">
    <location>
        <begin position="419"/>
        <end position="440"/>
    </location>
</feature>
<keyword evidence="5 7" id="KW-1133">Transmembrane helix</keyword>
<dbReference type="CDD" id="cd13127">
    <property type="entry name" value="MATE_tuaB_like"/>
    <property type="match status" value="1"/>
</dbReference>
<sequence length="458" mass="52187">MVQLIGALFGIVLLQLLTPQDYGKIAMLMVFANLASTLQESGFTAALCNLRNPSDNDYNAVFWFNIGISALLYLVLYACAPLIARFYNDPDLLPLSRYLFLGFFISSWGTVQRAYLFIHLMNRESCIIAITSLIVSGLVGVGMAWCKMAYWGLATQQILFITVVALMNWCYSPWRPSLHIDFRPAWRMFGFSWKLLLTNIVNNLSSNAFGFLLGKFYGDYSAGVYGTARKWNDMGSNTINGMLTGVAQPVLSQVREDSDRYRQVFRKMLRFVSFVSFPCLLGIGLIAREFLLLIAGPKWEESAGLLSLICIYGAIFPLLTLYSQMTISQGRSQINMWCTLVQSTLILVGLVLMRPYGVYAMVGCFIFINVVWLFVWQYFAWRLIGLRLFSALSDVLPFLLVSIIAMVITWWITRPIENLWLLLCSKVVLAFALYLGFMWMCRARILRESWGYLIHHKV</sequence>
<name>A0A0H3U8B5_9BACT</name>
<evidence type="ECO:0000313" key="8">
    <source>
        <dbReference type="EMBL" id="AIF26869.1"/>
    </source>
</evidence>
<keyword evidence="4 7" id="KW-0812">Transmembrane</keyword>
<evidence type="ECO:0000256" key="5">
    <source>
        <dbReference type="ARBA" id="ARBA00022989"/>
    </source>
</evidence>
<organism evidence="8">
    <name type="scientific">uncultured bacterium fosmid pJB135F11</name>
    <dbReference type="NCBI Taxonomy" id="1478051"/>
    <lineage>
        <taxon>Bacteria</taxon>
        <taxon>environmental samples</taxon>
    </lineage>
</organism>
<comment type="similarity">
    <text evidence="2">Belongs to the polysaccharide synthase family.</text>
</comment>
<feature type="transmembrane region" description="Helical" evidence="7">
    <location>
        <begin position="98"/>
        <end position="118"/>
    </location>
</feature>
<accession>A0A0H3U8B5</accession>
<evidence type="ECO:0000256" key="1">
    <source>
        <dbReference type="ARBA" id="ARBA00004651"/>
    </source>
</evidence>
<protein>
    <submittedName>
        <fullName evidence="8">Putative lipopolysaccharide biosynthesis protein</fullName>
    </submittedName>
</protein>
<reference evidence="8" key="1">
    <citation type="submission" date="2013-08" db="EMBL/GenBank/DDBJ databases">
        <title>Comparison of modified E. coli strains.</title>
        <authorList>
            <person name="Juergensen J."/>
            <person name="Bonge A."/>
            <person name="Streit W.R."/>
        </authorList>
    </citation>
    <scope>NUCLEOTIDE SEQUENCE</scope>
</reference>
<dbReference type="Pfam" id="PF13440">
    <property type="entry name" value="Polysacc_synt_3"/>
    <property type="match status" value="1"/>
</dbReference>
<dbReference type="AlphaFoldDB" id="A0A0H3U8B5"/>
<feature type="transmembrane region" description="Helical" evidence="7">
    <location>
        <begin position="62"/>
        <end position="86"/>
    </location>
</feature>
<feature type="transmembrane region" description="Helical" evidence="7">
    <location>
        <begin position="268"/>
        <end position="291"/>
    </location>
</feature>
<feature type="transmembrane region" description="Helical" evidence="7">
    <location>
        <begin position="303"/>
        <end position="322"/>
    </location>
</feature>
<dbReference type="InterPro" id="IPR050833">
    <property type="entry name" value="Poly_Biosynth_Transport"/>
</dbReference>
<feature type="transmembrane region" description="Helical" evidence="7">
    <location>
        <begin position="358"/>
        <end position="379"/>
    </location>
</feature>
<feature type="transmembrane region" description="Helical" evidence="7">
    <location>
        <begin position="151"/>
        <end position="171"/>
    </location>
</feature>
<evidence type="ECO:0000256" key="6">
    <source>
        <dbReference type="ARBA" id="ARBA00023136"/>
    </source>
</evidence>
<dbReference type="GO" id="GO:0005886">
    <property type="term" value="C:plasma membrane"/>
    <property type="evidence" value="ECO:0007669"/>
    <property type="project" value="UniProtKB-SubCell"/>
</dbReference>
<dbReference type="EMBL" id="KF540249">
    <property type="protein sequence ID" value="AIF26869.1"/>
    <property type="molecule type" value="Genomic_DNA"/>
</dbReference>
<keyword evidence="6 7" id="KW-0472">Membrane</keyword>
<comment type="subcellular location">
    <subcellularLocation>
        <location evidence="1">Cell membrane</location>
        <topology evidence="1">Multi-pass membrane protein</topology>
    </subcellularLocation>
</comment>